<feature type="domain" description="Translation elongation factor EFTs/EF1B dimerisation" evidence="6">
    <location>
        <begin position="32"/>
        <end position="193"/>
    </location>
</feature>
<protein>
    <recommendedName>
        <fullName evidence="2 5">Elongation factor Ts</fullName>
        <shortName evidence="5">EF-Ts</shortName>
    </recommendedName>
</protein>
<dbReference type="InterPro" id="IPR001816">
    <property type="entry name" value="Transl_elong_EFTs/EF1B"/>
</dbReference>
<dbReference type="Proteomes" id="UP000724148">
    <property type="component" value="Unassembled WGS sequence"/>
</dbReference>
<dbReference type="Gene3D" id="1.10.286.20">
    <property type="match status" value="1"/>
</dbReference>
<comment type="function">
    <text evidence="5">Associates with the EF-Tu.GDP complex and induces the exchange of GDP to GTP. It remains bound to the aminoacyl-tRNA.EF-Tu.GTP complex up to the GTP hydrolysis stage on the ribosome.</text>
</comment>
<organism evidence="7 8">
    <name type="scientific">Candidatus Sungiibacteriota bacterium</name>
    <dbReference type="NCBI Taxonomy" id="2750080"/>
    <lineage>
        <taxon>Bacteria</taxon>
        <taxon>Candidatus Sungiibacteriota</taxon>
    </lineage>
</organism>
<dbReference type="CDD" id="cd14275">
    <property type="entry name" value="UBA_EF-Ts"/>
    <property type="match status" value="1"/>
</dbReference>
<dbReference type="Gene3D" id="1.10.8.10">
    <property type="entry name" value="DNA helicase RuvA subunit, C-terminal domain"/>
    <property type="match status" value="1"/>
</dbReference>
<proteinExistence type="inferred from homology"/>
<evidence type="ECO:0000256" key="4">
    <source>
        <dbReference type="ARBA" id="ARBA00022917"/>
    </source>
</evidence>
<reference evidence="7" key="1">
    <citation type="submission" date="2020-07" db="EMBL/GenBank/DDBJ databases">
        <title>Huge and variable diversity of episymbiotic CPR bacteria and DPANN archaea in groundwater ecosystems.</title>
        <authorList>
            <person name="He C.Y."/>
            <person name="Keren R."/>
            <person name="Whittaker M."/>
            <person name="Farag I.F."/>
            <person name="Doudna J."/>
            <person name="Cate J.H.D."/>
            <person name="Banfield J.F."/>
        </authorList>
    </citation>
    <scope>NUCLEOTIDE SEQUENCE</scope>
    <source>
        <strain evidence="7">NC_groundwater_193_Ag_S-0.1um_51_7</strain>
    </source>
</reference>
<dbReference type="AlphaFoldDB" id="A0A931SDI7"/>
<accession>A0A931SDI7</accession>
<keyword evidence="3 5" id="KW-0251">Elongation factor</keyword>
<evidence type="ECO:0000256" key="3">
    <source>
        <dbReference type="ARBA" id="ARBA00022768"/>
    </source>
</evidence>
<dbReference type="InterPro" id="IPR009060">
    <property type="entry name" value="UBA-like_sf"/>
</dbReference>
<dbReference type="PANTHER" id="PTHR11741:SF0">
    <property type="entry name" value="ELONGATION FACTOR TS, MITOCHONDRIAL"/>
    <property type="match status" value="1"/>
</dbReference>
<dbReference type="HAMAP" id="MF_00050">
    <property type="entry name" value="EF_Ts"/>
    <property type="match status" value="1"/>
</dbReference>
<dbReference type="GO" id="GO:0003746">
    <property type="term" value="F:translation elongation factor activity"/>
    <property type="evidence" value="ECO:0007669"/>
    <property type="project" value="UniProtKB-UniRule"/>
</dbReference>
<evidence type="ECO:0000313" key="7">
    <source>
        <dbReference type="EMBL" id="MBI2097099.1"/>
    </source>
</evidence>
<dbReference type="PANTHER" id="PTHR11741">
    <property type="entry name" value="ELONGATION FACTOR TS"/>
    <property type="match status" value="1"/>
</dbReference>
<evidence type="ECO:0000256" key="1">
    <source>
        <dbReference type="ARBA" id="ARBA00005532"/>
    </source>
</evidence>
<keyword evidence="4 5" id="KW-0648">Protein biosynthesis</keyword>
<evidence type="ECO:0000256" key="2">
    <source>
        <dbReference type="ARBA" id="ARBA00016956"/>
    </source>
</evidence>
<feature type="region of interest" description="Involved in Mg(2+) ion dislocation from EF-Tu" evidence="5">
    <location>
        <begin position="80"/>
        <end position="83"/>
    </location>
</feature>
<dbReference type="InterPro" id="IPR036402">
    <property type="entry name" value="EF-Ts_dimer_sf"/>
</dbReference>
<comment type="caution">
    <text evidence="7">The sequence shown here is derived from an EMBL/GenBank/DDBJ whole genome shotgun (WGS) entry which is preliminary data.</text>
</comment>
<dbReference type="InterPro" id="IPR014039">
    <property type="entry name" value="Transl_elong_EFTs/EF1B_dimer"/>
</dbReference>
<name>A0A931SDI7_9BACT</name>
<gene>
    <name evidence="5 7" type="primary">tsf</name>
    <name evidence="7" type="ORF">HYT40_03065</name>
</gene>
<dbReference type="Gene3D" id="3.30.479.20">
    <property type="entry name" value="Elongation factor Ts, dimerisation domain"/>
    <property type="match status" value="1"/>
</dbReference>
<keyword evidence="5" id="KW-0963">Cytoplasm</keyword>
<dbReference type="GO" id="GO:0005737">
    <property type="term" value="C:cytoplasm"/>
    <property type="evidence" value="ECO:0007669"/>
    <property type="project" value="UniProtKB-SubCell"/>
</dbReference>
<comment type="subcellular location">
    <subcellularLocation>
        <location evidence="5">Cytoplasm</location>
    </subcellularLocation>
</comment>
<evidence type="ECO:0000259" key="6">
    <source>
        <dbReference type="Pfam" id="PF00889"/>
    </source>
</evidence>
<sequence length="194" mass="21697">MISSDKVKELRERSGISVMECKHVLEEAGGDIERALKMLESKFGGMASKKTSRATRDGIIEAYIHSNGKLGVLLELHSETDFVARNPAFRELAHDIVLHIAAMNPRYRSVEDIPEKIVVEERAVIEHEVARLKKPKEVTAQIIEGKLEARLSELSLLSQPFVKDPTKTVKGLIDEAVGKFGENIRVGRFARLEI</sequence>
<evidence type="ECO:0000313" key="8">
    <source>
        <dbReference type="Proteomes" id="UP000724148"/>
    </source>
</evidence>
<dbReference type="EMBL" id="JACOZA010000080">
    <property type="protein sequence ID" value="MBI2097099.1"/>
    <property type="molecule type" value="Genomic_DNA"/>
</dbReference>
<dbReference type="SUPFAM" id="SSF46934">
    <property type="entry name" value="UBA-like"/>
    <property type="match status" value="1"/>
</dbReference>
<comment type="similarity">
    <text evidence="1 5">Belongs to the EF-Ts family.</text>
</comment>
<evidence type="ECO:0000256" key="5">
    <source>
        <dbReference type="HAMAP-Rule" id="MF_00050"/>
    </source>
</evidence>
<dbReference type="SUPFAM" id="SSF54713">
    <property type="entry name" value="Elongation factor Ts (EF-Ts), dimerisation domain"/>
    <property type="match status" value="1"/>
</dbReference>
<dbReference type="Pfam" id="PF00889">
    <property type="entry name" value="EF_TS"/>
    <property type="match status" value="1"/>
</dbReference>